<evidence type="ECO:0000313" key="3">
    <source>
        <dbReference type="Proteomes" id="UP000310687"/>
    </source>
</evidence>
<comment type="caution">
    <text evidence="2">The sequence shown here is derived from an EMBL/GenBank/DDBJ whole genome shotgun (WGS) entry which is preliminary data.</text>
</comment>
<sequence>MPPLHENMTDYEILQEEISLNVQELEVLRRKLAIEDIKRRRKGKKEVQQQTTDEEENRKGAENEDDNDTRATNAGRAAPGSVASAMEVDMRVDAANTVTVKPEPEDEEDRPAGSIDMVLKKPSKPSNPSSRPMGLVFNEDKPQTPPPPKQPLRRTRCSRQRNLAPELPMPSPARELNRPPTKRPATTAAASSPHSNGSPNPSSREPKVKAEDKTEAQPRPVASKRQKTTSTPSLHTSPSGPFLTPPSRSYRPSLSSLPAPPSPAASSSSYASSPSPPRKPSLSPPVENALSFSFEAGDVPQEPRPAYSGTQINKERERGKKGEKRKFVMLGIDGRTKVVEG</sequence>
<proteinExistence type="predicted"/>
<evidence type="ECO:0000313" key="2">
    <source>
        <dbReference type="EMBL" id="THW34239.1"/>
    </source>
</evidence>
<feature type="compositionally biased region" description="Basic and acidic residues" evidence="1">
    <location>
        <begin position="204"/>
        <end position="216"/>
    </location>
</feature>
<feature type="compositionally biased region" description="Low complexity" evidence="1">
    <location>
        <begin position="228"/>
        <end position="257"/>
    </location>
</feature>
<organism evidence="2 3">
    <name type="scientific">Aureobasidium pullulans</name>
    <name type="common">Black yeast</name>
    <name type="synonym">Pullularia pullulans</name>
    <dbReference type="NCBI Taxonomy" id="5580"/>
    <lineage>
        <taxon>Eukaryota</taxon>
        <taxon>Fungi</taxon>
        <taxon>Dikarya</taxon>
        <taxon>Ascomycota</taxon>
        <taxon>Pezizomycotina</taxon>
        <taxon>Dothideomycetes</taxon>
        <taxon>Dothideomycetidae</taxon>
        <taxon>Dothideales</taxon>
        <taxon>Saccotheciaceae</taxon>
        <taxon>Aureobasidium</taxon>
    </lineage>
</organism>
<dbReference type="AlphaFoldDB" id="A0A4S8X4Q8"/>
<feature type="compositionally biased region" description="Low complexity" evidence="1">
    <location>
        <begin position="183"/>
        <end position="203"/>
    </location>
</feature>
<protein>
    <submittedName>
        <fullName evidence="2">Uncharacterized protein</fullName>
    </submittedName>
</protein>
<evidence type="ECO:0000256" key="1">
    <source>
        <dbReference type="SAM" id="MobiDB-lite"/>
    </source>
</evidence>
<feature type="region of interest" description="Disordered" evidence="1">
    <location>
        <begin position="35"/>
        <end position="327"/>
    </location>
</feature>
<dbReference type="EMBL" id="QZAL01000186">
    <property type="protein sequence ID" value="THW34239.1"/>
    <property type="molecule type" value="Genomic_DNA"/>
</dbReference>
<feature type="compositionally biased region" description="Low complexity" evidence="1">
    <location>
        <begin position="264"/>
        <end position="273"/>
    </location>
</feature>
<gene>
    <name evidence="2" type="ORF">D6D22_08713</name>
</gene>
<reference evidence="2 3" key="1">
    <citation type="submission" date="2018-10" db="EMBL/GenBank/DDBJ databases">
        <title>Fifty Aureobasidium pullulans genomes reveal a recombining polyextremotolerant generalist.</title>
        <authorList>
            <person name="Gostincar C."/>
            <person name="Turk M."/>
            <person name="Zajc J."/>
            <person name="Gunde-Cimerman N."/>
        </authorList>
    </citation>
    <scope>NUCLEOTIDE SEQUENCE [LARGE SCALE GENOMIC DNA]</scope>
    <source>
        <strain evidence="2 3">EXF-11013</strain>
    </source>
</reference>
<feature type="compositionally biased region" description="Pro residues" evidence="1">
    <location>
        <begin position="274"/>
        <end position="283"/>
    </location>
</feature>
<accession>A0A4S8X4Q8</accession>
<name>A0A4S8X4Q8_AURPU</name>
<dbReference type="Proteomes" id="UP000310687">
    <property type="component" value="Unassembled WGS sequence"/>
</dbReference>